<dbReference type="Proteomes" id="UP000280598">
    <property type="component" value="Unassembled WGS sequence"/>
</dbReference>
<evidence type="ECO:0000313" key="4">
    <source>
        <dbReference type="Proteomes" id="UP000281677"/>
    </source>
</evidence>
<dbReference type="EMBL" id="QWIT01000430">
    <property type="protein sequence ID" value="RMZ24207.1"/>
    <property type="molecule type" value="Genomic_DNA"/>
</dbReference>
<evidence type="ECO:0000313" key="3">
    <source>
        <dbReference type="Proteomes" id="UP000280598"/>
    </source>
</evidence>
<sequence length="183" mass="20304">MEQQDGGSQAEPNEDDDGFTMEFKIEVVDNVEAQVEEMVRLGALGYFKEARQLSQSIAPEHQSTFEVVFEQLRLMLDQGAYTDLIAKAKSHTKETWSSAQSTLLSLMVAIAHLSMNGAEESQVSDALKESQLVDPVAICAQLQVRLKVRSWSIQEISWKMLILNAPKAAADHIVVATVVPWTN</sequence>
<dbReference type="Proteomes" id="UP000281677">
    <property type="component" value="Unassembled WGS sequence"/>
</dbReference>
<evidence type="ECO:0000313" key="1">
    <source>
        <dbReference type="EMBL" id="RMZ01576.1"/>
    </source>
</evidence>
<evidence type="ECO:0000313" key="2">
    <source>
        <dbReference type="EMBL" id="RMZ24207.1"/>
    </source>
</evidence>
<reference evidence="3 4" key="1">
    <citation type="journal article" date="2018" name="BMC Genomics">
        <title>Genomic evidence for intraspecific hybridization in a clonal and extremely halotolerant yeast.</title>
        <authorList>
            <person name="Gostincar C."/>
            <person name="Stajich J.E."/>
            <person name="Zupancic J."/>
            <person name="Zalar P."/>
            <person name="Gunde-Cimerman N."/>
        </authorList>
    </citation>
    <scope>NUCLEOTIDE SEQUENCE [LARGE SCALE GENOMIC DNA]</scope>
    <source>
        <strain evidence="2 4">EXF-120</strain>
        <strain evidence="1 3">EXF-562</strain>
    </source>
</reference>
<dbReference type="EMBL" id="QWIS01000208">
    <property type="protein sequence ID" value="RMZ01576.1"/>
    <property type="molecule type" value="Genomic_DNA"/>
</dbReference>
<dbReference type="OrthoDB" id="3861502at2759"/>
<comment type="caution">
    <text evidence="1">The sequence shown here is derived from an EMBL/GenBank/DDBJ whole genome shotgun (WGS) entry which is preliminary data.</text>
</comment>
<accession>A0A3M7GK92</accession>
<organism evidence="1 3">
    <name type="scientific">Hortaea werneckii</name>
    <name type="common">Black yeast</name>
    <name type="synonym">Cladosporium werneckii</name>
    <dbReference type="NCBI Taxonomy" id="91943"/>
    <lineage>
        <taxon>Eukaryota</taxon>
        <taxon>Fungi</taxon>
        <taxon>Dikarya</taxon>
        <taxon>Ascomycota</taxon>
        <taxon>Pezizomycotina</taxon>
        <taxon>Dothideomycetes</taxon>
        <taxon>Dothideomycetidae</taxon>
        <taxon>Mycosphaerellales</taxon>
        <taxon>Teratosphaeriaceae</taxon>
        <taxon>Hortaea</taxon>
    </lineage>
</organism>
<protein>
    <submittedName>
        <fullName evidence="1">Uncharacterized protein</fullName>
    </submittedName>
</protein>
<name>A0A3M7GK92_HORWE</name>
<dbReference type="VEuPathDB" id="FungiDB:BTJ68_13355"/>
<gene>
    <name evidence="2" type="ORF">D0859_11748</name>
    <name evidence="1" type="ORF">D0860_07558</name>
</gene>
<dbReference type="AlphaFoldDB" id="A0A3M7GK92"/>
<proteinExistence type="predicted"/>